<keyword evidence="4 6" id="KW-0238">DNA-binding</keyword>
<dbReference type="Gene3D" id="2.40.50.140">
    <property type="entry name" value="Nucleic acid-binding proteins"/>
    <property type="match status" value="1"/>
</dbReference>
<reference evidence="8 9" key="1">
    <citation type="journal article" date="2012" name="Genome Biol.">
        <title>The genome of the polar eukaryotic microalga coccomyxa subellipsoidea reveals traits of cold adaptation.</title>
        <authorList>
            <person name="Blanc G."/>
            <person name="Agarkova I."/>
            <person name="Grimwood J."/>
            <person name="Kuo A."/>
            <person name="Brueggeman A."/>
            <person name="Dunigan D."/>
            <person name="Gurnon J."/>
            <person name="Ladunga I."/>
            <person name="Lindquist E."/>
            <person name="Lucas S."/>
            <person name="Pangilinan J."/>
            <person name="Proschold T."/>
            <person name="Salamov A."/>
            <person name="Schmutz J."/>
            <person name="Weeks D."/>
            <person name="Yamada T."/>
            <person name="Claverie J.M."/>
            <person name="Grigoriev I."/>
            <person name="Van Etten J."/>
            <person name="Lomsadze A."/>
            <person name="Borodovsky M."/>
        </authorList>
    </citation>
    <scope>NUCLEOTIDE SEQUENCE [LARGE SCALE GENOMIC DNA]</scope>
    <source>
        <strain evidence="8 9">C-169</strain>
    </source>
</reference>
<evidence type="ECO:0000256" key="1">
    <source>
        <dbReference type="ARBA" id="ARBA00012551"/>
    </source>
</evidence>
<keyword evidence="3 6" id="KW-0067">ATP-binding</keyword>
<dbReference type="InterPro" id="IPR012340">
    <property type="entry name" value="NA-bd_OB-fold"/>
</dbReference>
<dbReference type="EMBL" id="AGSI01000002">
    <property type="protein sequence ID" value="EIE26663.1"/>
    <property type="molecule type" value="Genomic_DNA"/>
</dbReference>
<protein>
    <recommendedName>
        <fullName evidence="1">DNA helicase</fullName>
        <ecNumber evidence="1">3.6.4.12</ecNumber>
    </recommendedName>
</protein>
<sequence length="549" mass="59715">MRQKGRAPVLKTPNCSVGNTVLDREAIIEAQQVLVDQGLDGTVKFLVEADLAQKQVVLPVPKSCPSGDCKSTKFHQVVEESEHTDYQEIRVQEQAQSLSMGSLPQSMTVILTDDLADSCRPGDDVEVTGIVTRQWGRTIPGEQCEVDLTLLGNSLFVQNKRSDAVDLSASIVHSFCDLWRAGADKPLATRNQIVSSVCPQLYGLFTVKLALLLMLIGGVERVDESGASIRGQVHMLLVGDPGTGKSQLMKYAAKLSQRSVVTTGRGSSAAGLTVAAVKEGGQWALEAGALVLADGGLCCIDEFDGMRESQRATVHEAMEQQSVSVAKAGLVTSLSTKATVLGVTNPRASSNPRDSLEVITGLSGPLLSRFDLVMVLRDAQGPDWDATVSEHILAGHQGHHQPHQQSPDNATNGHSKVWTLEKLRQYICWVKETFRPDMSREAEGTLLEYWQMARSRDDRHAARSTVRMLESLVRLSQAHARLLARHTVTRQDAKVAIMLVESCSNSSSISSFSNVLQSRCPGDPDAEYLKVEACITNTLSAWQETLNDY</sequence>
<evidence type="ECO:0000256" key="3">
    <source>
        <dbReference type="ARBA" id="ARBA00022840"/>
    </source>
</evidence>
<dbReference type="EC" id="3.6.4.12" evidence="1"/>
<dbReference type="GO" id="GO:0000724">
    <property type="term" value="P:double-strand break repair via homologous recombination"/>
    <property type="evidence" value="ECO:0007669"/>
    <property type="project" value="TreeGrafter"/>
</dbReference>
<accession>I0Z7P4</accession>
<dbReference type="KEGG" id="csl:COCSUDRAFT_46180"/>
<dbReference type="InterPro" id="IPR003593">
    <property type="entry name" value="AAA+_ATPase"/>
</dbReference>
<dbReference type="GO" id="GO:0017116">
    <property type="term" value="F:single-stranded DNA helicase activity"/>
    <property type="evidence" value="ECO:0007669"/>
    <property type="project" value="TreeGrafter"/>
</dbReference>
<dbReference type="GO" id="GO:0003697">
    <property type="term" value="F:single-stranded DNA binding"/>
    <property type="evidence" value="ECO:0007669"/>
    <property type="project" value="TreeGrafter"/>
</dbReference>
<dbReference type="GO" id="GO:0005524">
    <property type="term" value="F:ATP binding"/>
    <property type="evidence" value="ECO:0007669"/>
    <property type="project" value="UniProtKB-KW"/>
</dbReference>
<evidence type="ECO:0000259" key="7">
    <source>
        <dbReference type="PROSITE" id="PS50051"/>
    </source>
</evidence>
<dbReference type="Gene3D" id="3.40.50.300">
    <property type="entry name" value="P-loop containing nucleotide triphosphate hydrolases"/>
    <property type="match status" value="1"/>
</dbReference>
<keyword evidence="2 6" id="KW-0547">Nucleotide-binding</keyword>
<dbReference type="SUPFAM" id="SSF52540">
    <property type="entry name" value="P-loop containing nucleoside triphosphate hydrolases"/>
    <property type="match status" value="1"/>
</dbReference>
<dbReference type="InterPro" id="IPR033762">
    <property type="entry name" value="MCM_OB"/>
</dbReference>
<dbReference type="Pfam" id="PF17207">
    <property type="entry name" value="MCM_OB"/>
    <property type="match status" value="1"/>
</dbReference>
<dbReference type="PROSITE" id="PS50051">
    <property type="entry name" value="MCM_2"/>
    <property type="match status" value="1"/>
</dbReference>
<dbReference type="Proteomes" id="UP000007264">
    <property type="component" value="Unassembled WGS sequence"/>
</dbReference>
<dbReference type="GeneID" id="17044673"/>
<dbReference type="SUPFAM" id="SSF50249">
    <property type="entry name" value="Nucleic acid-binding proteins"/>
    <property type="match status" value="1"/>
</dbReference>
<dbReference type="FunFam" id="3.40.50.300:FF:000671">
    <property type="entry name" value="DNA helicase MCM9 isoform X1"/>
    <property type="match status" value="1"/>
</dbReference>
<evidence type="ECO:0000256" key="4">
    <source>
        <dbReference type="ARBA" id="ARBA00023125"/>
    </source>
</evidence>
<keyword evidence="9" id="KW-1185">Reference proteome</keyword>
<dbReference type="PANTHER" id="PTHR11630:SF48">
    <property type="entry name" value="DNA HELICASE MCM9"/>
    <property type="match status" value="1"/>
</dbReference>
<evidence type="ECO:0000313" key="8">
    <source>
        <dbReference type="EMBL" id="EIE26663.1"/>
    </source>
</evidence>
<dbReference type="InterPro" id="IPR027417">
    <property type="entry name" value="P-loop_NTPase"/>
</dbReference>
<dbReference type="GO" id="GO:0042555">
    <property type="term" value="C:MCM complex"/>
    <property type="evidence" value="ECO:0007669"/>
    <property type="project" value="TreeGrafter"/>
</dbReference>
<evidence type="ECO:0000313" key="9">
    <source>
        <dbReference type="Proteomes" id="UP000007264"/>
    </source>
</evidence>
<dbReference type="InterPro" id="IPR041562">
    <property type="entry name" value="MCM_lid"/>
</dbReference>
<dbReference type="SMART" id="SM00382">
    <property type="entry name" value="AAA"/>
    <property type="match status" value="1"/>
</dbReference>
<dbReference type="eggNOG" id="KOG0477">
    <property type="taxonomic scope" value="Eukaryota"/>
</dbReference>
<proteinExistence type="inferred from homology"/>
<dbReference type="Pfam" id="PF17855">
    <property type="entry name" value="MCM_lid"/>
    <property type="match status" value="1"/>
</dbReference>
<feature type="domain" description="MCM C-terminal AAA(+) ATPase" evidence="7">
    <location>
        <begin position="189"/>
        <end position="392"/>
    </location>
</feature>
<dbReference type="SMART" id="SM00350">
    <property type="entry name" value="MCM"/>
    <property type="match status" value="1"/>
</dbReference>
<comment type="catalytic activity">
    <reaction evidence="5">
        <text>ATP + H2O = ADP + phosphate + H(+)</text>
        <dbReference type="Rhea" id="RHEA:13065"/>
        <dbReference type="ChEBI" id="CHEBI:15377"/>
        <dbReference type="ChEBI" id="CHEBI:15378"/>
        <dbReference type="ChEBI" id="CHEBI:30616"/>
        <dbReference type="ChEBI" id="CHEBI:43474"/>
        <dbReference type="ChEBI" id="CHEBI:456216"/>
        <dbReference type="EC" id="3.6.4.12"/>
    </reaction>
</comment>
<name>I0Z7P4_COCSC</name>
<evidence type="ECO:0000256" key="5">
    <source>
        <dbReference type="ARBA" id="ARBA00047995"/>
    </source>
</evidence>
<dbReference type="OrthoDB" id="271325at2759"/>
<evidence type="ECO:0000256" key="6">
    <source>
        <dbReference type="RuleBase" id="RU004070"/>
    </source>
</evidence>
<dbReference type="STRING" id="574566.I0Z7P4"/>
<dbReference type="Pfam" id="PF00493">
    <property type="entry name" value="MCM"/>
    <property type="match status" value="1"/>
</dbReference>
<organism evidence="8 9">
    <name type="scientific">Coccomyxa subellipsoidea (strain C-169)</name>
    <name type="common">Green microalga</name>
    <dbReference type="NCBI Taxonomy" id="574566"/>
    <lineage>
        <taxon>Eukaryota</taxon>
        <taxon>Viridiplantae</taxon>
        <taxon>Chlorophyta</taxon>
        <taxon>core chlorophytes</taxon>
        <taxon>Trebouxiophyceae</taxon>
        <taxon>Trebouxiophyceae incertae sedis</taxon>
        <taxon>Coccomyxaceae</taxon>
        <taxon>Coccomyxa</taxon>
        <taxon>Coccomyxa subellipsoidea</taxon>
    </lineage>
</organism>
<dbReference type="RefSeq" id="XP_005651207.1">
    <property type="nucleotide sequence ID" value="XM_005651150.1"/>
</dbReference>
<dbReference type="InterPro" id="IPR031327">
    <property type="entry name" value="MCM"/>
</dbReference>
<comment type="similarity">
    <text evidence="6">Belongs to the MCM family.</text>
</comment>
<dbReference type="GO" id="GO:0005634">
    <property type="term" value="C:nucleus"/>
    <property type="evidence" value="ECO:0007669"/>
    <property type="project" value="UniProtKB-SubCell"/>
</dbReference>
<evidence type="ECO:0000256" key="2">
    <source>
        <dbReference type="ARBA" id="ARBA00022741"/>
    </source>
</evidence>
<dbReference type="AlphaFoldDB" id="I0Z7P4"/>
<dbReference type="PANTHER" id="PTHR11630">
    <property type="entry name" value="DNA REPLICATION LICENSING FACTOR MCM FAMILY MEMBER"/>
    <property type="match status" value="1"/>
</dbReference>
<dbReference type="InterPro" id="IPR001208">
    <property type="entry name" value="MCM_dom"/>
</dbReference>
<comment type="caution">
    <text evidence="8">The sequence shown here is derived from an EMBL/GenBank/DDBJ whole genome shotgun (WGS) entry which is preliminary data.</text>
</comment>
<dbReference type="PRINTS" id="PR01657">
    <property type="entry name" value="MCMFAMILY"/>
</dbReference>
<dbReference type="GO" id="GO:0016787">
    <property type="term" value="F:hydrolase activity"/>
    <property type="evidence" value="ECO:0007669"/>
    <property type="project" value="UniProtKB-KW"/>
</dbReference>
<gene>
    <name evidence="8" type="ORF">COCSUDRAFT_46180</name>
</gene>